<dbReference type="STRING" id="1703345.A3860_13345"/>
<feature type="region of interest" description="Disordered" evidence="1">
    <location>
        <begin position="1"/>
        <end position="39"/>
    </location>
</feature>
<dbReference type="RefSeq" id="WP_081145410.1">
    <property type="nucleotide sequence ID" value="NZ_LVYD01000002.1"/>
</dbReference>
<accession>A0A1V9G748</accession>
<dbReference type="AlphaFoldDB" id="A0A1V9G748"/>
<dbReference type="InterPro" id="IPR011979">
    <property type="entry name" value="Antitox_Xre"/>
</dbReference>
<dbReference type="NCBIfam" id="TIGR02293">
    <property type="entry name" value="TAS_TIGR02293"/>
    <property type="match status" value="1"/>
</dbReference>
<keyword evidence="4" id="KW-1185">Reference proteome</keyword>
<dbReference type="InterPro" id="IPR024467">
    <property type="entry name" value="Xre/MbcA/ParS-like_toxin-bd"/>
</dbReference>
<gene>
    <name evidence="3" type="ORF">A3860_13345</name>
</gene>
<sequence length="168" mass="18930">MAGNKKPQSNHDVGKGQGHAYTASPTQTGTRQGPAARPTAPFHFNSLSLQYKIGIIRNGITKKQLEAIKSETDFDYHTLSSVLLISRTTLIKKKGDEKFDQPTSERIMRFAEFLSYGREVFESRERFQAWLRHPAAALGGRAPLELLDTLYGIEEVKKELGRIEYGIY</sequence>
<feature type="compositionally biased region" description="Polar residues" evidence="1">
    <location>
        <begin position="1"/>
        <end position="11"/>
    </location>
</feature>
<proteinExistence type="predicted"/>
<dbReference type="Pfam" id="PF09722">
    <property type="entry name" value="Xre_MbcA_ParS_C"/>
    <property type="match status" value="1"/>
</dbReference>
<feature type="domain" description="Antitoxin Xre/MbcA/ParS-like toxin-binding" evidence="2">
    <location>
        <begin position="118"/>
        <end position="166"/>
    </location>
</feature>
<evidence type="ECO:0000313" key="4">
    <source>
        <dbReference type="Proteomes" id="UP000192796"/>
    </source>
</evidence>
<evidence type="ECO:0000256" key="1">
    <source>
        <dbReference type="SAM" id="MobiDB-lite"/>
    </source>
</evidence>
<evidence type="ECO:0000259" key="2">
    <source>
        <dbReference type="Pfam" id="PF09722"/>
    </source>
</evidence>
<protein>
    <recommendedName>
        <fullName evidence="2">Antitoxin Xre/MbcA/ParS-like toxin-binding domain-containing protein</fullName>
    </recommendedName>
</protein>
<comment type="caution">
    <text evidence="3">The sequence shown here is derived from an EMBL/GenBank/DDBJ whole genome shotgun (WGS) entry which is preliminary data.</text>
</comment>
<dbReference type="OrthoDB" id="5770459at2"/>
<name>A0A1V9G748_9BACT</name>
<reference evidence="3 4" key="1">
    <citation type="submission" date="2016-03" db="EMBL/GenBank/DDBJ databases">
        <title>Niastella vici sp. nov., isolated from farmland soil.</title>
        <authorList>
            <person name="Chen L."/>
            <person name="Wang D."/>
            <person name="Yang S."/>
            <person name="Wang G."/>
        </authorList>
    </citation>
    <scope>NUCLEOTIDE SEQUENCE [LARGE SCALE GENOMIC DNA]</scope>
    <source>
        <strain evidence="3 4">DJ57</strain>
    </source>
</reference>
<organism evidence="3 4">
    <name type="scientific">Niastella vici</name>
    <dbReference type="NCBI Taxonomy" id="1703345"/>
    <lineage>
        <taxon>Bacteria</taxon>
        <taxon>Pseudomonadati</taxon>
        <taxon>Bacteroidota</taxon>
        <taxon>Chitinophagia</taxon>
        <taxon>Chitinophagales</taxon>
        <taxon>Chitinophagaceae</taxon>
        <taxon>Niastella</taxon>
    </lineage>
</organism>
<dbReference type="EMBL" id="LVYD01000002">
    <property type="protein sequence ID" value="OQP66469.1"/>
    <property type="molecule type" value="Genomic_DNA"/>
</dbReference>
<dbReference type="Proteomes" id="UP000192796">
    <property type="component" value="Unassembled WGS sequence"/>
</dbReference>
<evidence type="ECO:0000313" key="3">
    <source>
        <dbReference type="EMBL" id="OQP66469.1"/>
    </source>
</evidence>